<dbReference type="SUPFAM" id="SSF48576">
    <property type="entry name" value="Terpenoid synthases"/>
    <property type="match status" value="1"/>
</dbReference>
<organism evidence="3 4">
    <name type="scientific">Corynebacterium tuscaniense</name>
    <dbReference type="NCBI Taxonomy" id="302449"/>
    <lineage>
        <taxon>Bacteria</taxon>
        <taxon>Bacillati</taxon>
        <taxon>Actinomycetota</taxon>
        <taxon>Actinomycetes</taxon>
        <taxon>Mycobacteriales</taxon>
        <taxon>Corynebacteriaceae</taxon>
        <taxon>Corynebacterium</taxon>
    </lineage>
</organism>
<dbReference type="InterPro" id="IPR008949">
    <property type="entry name" value="Isoprenoid_synthase_dom_sf"/>
</dbReference>
<dbReference type="Proteomes" id="UP000235836">
    <property type="component" value="Unassembled WGS sequence"/>
</dbReference>
<proteinExistence type="predicted"/>
<dbReference type="InterPro" id="IPR002060">
    <property type="entry name" value="Squ/phyt_synthse"/>
</dbReference>
<dbReference type="GO" id="GO:0016117">
    <property type="term" value="P:carotenoid biosynthetic process"/>
    <property type="evidence" value="ECO:0007669"/>
    <property type="project" value="UniProtKB-ARBA"/>
</dbReference>
<comment type="caution">
    <text evidence="3">The sequence shown here is derived from an EMBL/GenBank/DDBJ whole genome shotgun (WGS) entry which is preliminary data.</text>
</comment>
<dbReference type="UniPathway" id="UPA00799"/>
<sequence>MSSDRFLRRYDAMCSDAAAAVMKRYSTSFTLATKLLPGQTKEDIRNLYAVVRIADEIVDGTAKQAAVADISALLDEYETAVLAAPTKRFHTDPILHAYAQTARRCQFDSAHITAFFSSMHRDVNQTTYTQTDFDKYVYGSAEVIGLLCLSTFTAGMTLSLAEKARLDEGARSLGAAFQKVNFLRDIAVDSRLLGRSYFPEINVSTDQPLDDAAKDAIVADIRADLAVSRASMYLLPRRVHAGVLAAADLFEELTDMIDATPASVLTTTRISVPRRRKLWLTARAASRVAAQSNRIPPFTEEPRK</sequence>
<accession>A0A2N6T7L3</accession>
<dbReference type="InterPro" id="IPR044843">
    <property type="entry name" value="Trans_IPPS_bact-type"/>
</dbReference>
<dbReference type="AlphaFoldDB" id="A0A2N6T7L3"/>
<protein>
    <submittedName>
        <fullName evidence="3">Phytoene synthase</fullName>
    </submittedName>
</protein>
<dbReference type="SFLD" id="SFLDG01212">
    <property type="entry name" value="Phytoene_synthase_like"/>
    <property type="match status" value="1"/>
</dbReference>
<dbReference type="Pfam" id="PF00494">
    <property type="entry name" value="SQS_PSY"/>
    <property type="match status" value="1"/>
</dbReference>
<keyword evidence="4" id="KW-1185">Reference proteome</keyword>
<name>A0A2N6T7L3_9CORY</name>
<dbReference type="PROSITE" id="PS01045">
    <property type="entry name" value="SQUALEN_PHYTOEN_SYN_2"/>
    <property type="match status" value="1"/>
</dbReference>
<dbReference type="GO" id="GO:0004311">
    <property type="term" value="F:geranylgeranyl diphosphate synthase activity"/>
    <property type="evidence" value="ECO:0007669"/>
    <property type="project" value="InterPro"/>
</dbReference>
<evidence type="ECO:0000256" key="2">
    <source>
        <dbReference type="ARBA" id="ARBA00022679"/>
    </source>
</evidence>
<keyword evidence="2" id="KW-0808">Transferase</keyword>
<dbReference type="CDD" id="cd00683">
    <property type="entry name" value="Trans_IPPS_HH"/>
    <property type="match status" value="1"/>
</dbReference>
<dbReference type="SFLD" id="SFLDS00005">
    <property type="entry name" value="Isoprenoid_Synthase_Type_I"/>
    <property type="match status" value="1"/>
</dbReference>
<dbReference type="EMBL" id="PNHG01000002">
    <property type="protein sequence ID" value="PMC65305.1"/>
    <property type="molecule type" value="Genomic_DNA"/>
</dbReference>
<comment type="pathway">
    <text evidence="1">Carotenoid biosynthesis; phytoene biosynthesis.</text>
</comment>
<dbReference type="Gene3D" id="1.10.600.10">
    <property type="entry name" value="Farnesyl Diphosphate Synthase"/>
    <property type="match status" value="1"/>
</dbReference>
<gene>
    <name evidence="3" type="ORF">CJ203_02225</name>
</gene>
<dbReference type="GO" id="GO:0051996">
    <property type="term" value="F:squalene synthase [NAD(P)H] activity"/>
    <property type="evidence" value="ECO:0007669"/>
    <property type="project" value="InterPro"/>
</dbReference>
<dbReference type="InterPro" id="IPR019845">
    <property type="entry name" value="Squalene/phytoene_synthase_CS"/>
</dbReference>
<reference evidence="3 4" key="1">
    <citation type="submission" date="2017-09" db="EMBL/GenBank/DDBJ databases">
        <title>Bacterial strain isolated from the female urinary microbiota.</title>
        <authorList>
            <person name="Thomas-White K."/>
            <person name="Kumar N."/>
            <person name="Forster S."/>
            <person name="Putonti C."/>
            <person name="Lawley T."/>
            <person name="Wolfe A.J."/>
        </authorList>
    </citation>
    <scope>NUCLEOTIDE SEQUENCE [LARGE SCALE GENOMIC DNA]</scope>
    <source>
        <strain evidence="3 4">UMB0792</strain>
    </source>
</reference>
<dbReference type="PANTHER" id="PTHR31480">
    <property type="entry name" value="BIFUNCTIONAL LYCOPENE CYCLASE/PHYTOENE SYNTHASE"/>
    <property type="match status" value="1"/>
</dbReference>
<evidence type="ECO:0000313" key="3">
    <source>
        <dbReference type="EMBL" id="PMC65305.1"/>
    </source>
</evidence>
<dbReference type="SFLD" id="SFLDG01018">
    <property type="entry name" value="Squalene/Phytoene_Synthase_Lik"/>
    <property type="match status" value="1"/>
</dbReference>
<dbReference type="InterPro" id="IPR033904">
    <property type="entry name" value="Trans_IPPS_HH"/>
</dbReference>
<evidence type="ECO:0000313" key="4">
    <source>
        <dbReference type="Proteomes" id="UP000235836"/>
    </source>
</evidence>
<evidence type="ECO:0000256" key="1">
    <source>
        <dbReference type="ARBA" id="ARBA00004684"/>
    </source>
</evidence>